<organism evidence="1 2">
    <name type="scientific">Streptomyces niveus</name>
    <name type="common">Streptomyces spheroides</name>
    <dbReference type="NCBI Taxonomy" id="193462"/>
    <lineage>
        <taxon>Bacteria</taxon>
        <taxon>Bacillati</taxon>
        <taxon>Actinomycetota</taxon>
        <taxon>Actinomycetes</taxon>
        <taxon>Kitasatosporales</taxon>
        <taxon>Streptomycetaceae</taxon>
        <taxon>Streptomyces</taxon>
    </lineage>
</organism>
<proteinExistence type="predicted"/>
<reference evidence="1" key="1">
    <citation type="submission" date="2022-10" db="EMBL/GenBank/DDBJ databases">
        <title>The complete genomes of actinobacterial strains from the NBC collection.</title>
        <authorList>
            <person name="Joergensen T.S."/>
            <person name="Alvarez Arevalo M."/>
            <person name="Sterndorff E.B."/>
            <person name="Faurdal D."/>
            <person name="Vuksanovic O."/>
            <person name="Mourched A.-S."/>
            <person name="Charusanti P."/>
            <person name="Shaw S."/>
            <person name="Blin K."/>
            <person name="Weber T."/>
        </authorList>
    </citation>
    <scope>NUCLEOTIDE SEQUENCE</scope>
    <source>
        <strain evidence="1">NBC_01432</strain>
    </source>
</reference>
<evidence type="ECO:0000313" key="2">
    <source>
        <dbReference type="Proteomes" id="UP001432209"/>
    </source>
</evidence>
<evidence type="ECO:0000313" key="1">
    <source>
        <dbReference type="EMBL" id="WUX57658.1"/>
    </source>
</evidence>
<name>A0ABZ2AG31_STRNV</name>
<accession>A0ABZ2AG31</accession>
<dbReference type="EMBL" id="CP109495">
    <property type="protein sequence ID" value="WUX57658.1"/>
    <property type="molecule type" value="Genomic_DNA"/>
</dbReference>
<gene>
    <name evidence="1" type="ORF">OG442_22690</name>
</gene>
<evidence type="ECO:0008006" key="3">
    <source>
        <dbReference type="Google" id="ProtNLM"/>
    </source>
</evidence>
<sequence length="81" mass="8767">MIAMPSPLLTIESTVPSSSAWTVVLGIQFAVPRLVSGQLALDETVVRGFDRIVDAFLSMLRVESADQYMARSGYEGRGAHP</sequence>
<dbReference type="RefSeq" id="WP_329083157.1">
    <property type="nucleotide sequence ID" value="NZ_CP109495.1"/>
</dbReference>
<keyword evidence="2" id="KW-1185">Reference proteome</keyword>
<protein>
    <recommendedName>
        <fullName evidence="3">Tetracyclin repressor-like C-terminal domain-containing protein</fullName>
    </recommendedName>
</protein>
<dbReference type="Proteomes" id="UP001432209">
    <property type="component" value="Chromosome"/>
</dbReference>